<feature type="compositionally biased region" description="Basic residues" evidence="1">
    <location>
        <begin position="19"/>
        <end position="32"/>
    </location>
</feature>
<evidence type="ECO:0000313" key="2">
    <source>
        <dbReference type="EnsemblPlants" id="OGLUM07G08440.1"/>
    </source>
</evidence>
<dbReference type="EnsemblPlants" id="OGLUM07G08440.1">
    <property type="protein sequence ID" value="OGLUM07G08440.1"/>
    <property type="gene ID" value="OGLUM07G08440"/>
</dbReference>
<protein>
    <submittedName>
        <fullName evidence="2">Uncharacterized protein</fullName>
    </submittedName>
</protein>
<name>A0A0E0AHS9_9ORYZ</name>
<dbReference type="HOGENOM" id="CLU_2835326_0_0_1"/>
<sequence length="66" mass="7499">MWPGVGVPFPSVGVVRSGGRGRARSGGRRSHLVKQFAQDRRPLQPPRQAKARRERRRDRGCQIRPL</sequence>
<evidence type="ECO:0000313" key="3">
    <source>
        <dbReference type="Proteomes" id="UP000026961"/>
    </source>
</evidence>
<proteinExistence type="predicted"/>
<feature type="region of interest" description="Disordered" evidence="1">
    <location>
        <begin position="1"/>
        <end position="66"/>
    </location>
</feature>
<feature type="compositionally biased region" description="Basic and acidic residues" evidence="1">
    <location>
        <begin position="57"/>
        <end position="66"/>
    </location>
</feature>
<dbReference type="Gramene" id="OGLUM07G08440.1">
    <property type="protein sequence ID" value="OGLUM07G08440.1"/>
    <property type="gene ID" value="OGLUM07G08440"/>
</dbReference>
<evidence type="ECO:0000256" key="1">
    <source>
        <dbReference type="SAM" id="MobiDB-lite"/>
    </source>
</evidence>
<reference evidence="2" key="1">
    <citation type="submission" date="2015-04" db="UniProtKB">
        <authorList>
            <consortium name="EnsemblPlants"/>
        </authorList>
    </citation>
    <scope>IDENTIFICATION</scope>
</reference>
<keyword evidence="3" id="KW-1185">Reference proteome</keyword>
<feature type="compositionally biased region" description="Low complexity" evidence="1">
    <location>
        <begin position="1"/>
        <end position="17"/>
    </location>
</feature>
<accession>A0A0E0AHS9</accession>
<reference evidence="2" key="2">
    <citation type="submission" date="2018-05" db="EMBL/GenBank/DDBJ databases">
        <title>OgluRS3 (Oryza glumaepatula Reference Sequence Version 3).</title>
        <authorList>
            <person name="Zhang J."/>
            <person name="Kudrna D."/>
            <person name="Lee S."/>
            <person name="Talag J."/>
            <person name="Welchert J."/>
            <person name="Wing R.A."/>
        </authorList>
    </citation>
    <scope>NUCLEOTIDE SEQUENCE [LARGE SCALE GENOMIC DNA]</scope>
</reference>
<dbReference type="AlphaFoldDB" id="A0A0E0AHS9"/>
<dbReference type="Proteomes" id="UP000026961">
    <property type="component" value="Chromosome 7"/>
</dbReference>
<organism evidence="2">
    <name type="scientific">Oryza glumipatula</name>
    <dbReference type="NCBI Taxonomy" id="40148"/>
    <lineage>
        <taxon>Eukaryota</taxon>
        <taxon>Viridiplantae</taxon>
        <taxon>Streptophyta</taxon>
        <taxon>Embryophyta</taxon>
        <taxon>Tracheophyta</taxon>
        <taxon>Spermatophyta</taxon>
        <taxon>Magnoliopsida</taxon>
        <taxon>Liliopsida</taxon>
        <taxon>Poales</taxon>
        <taxon>Poaceae</taxon>
        <taxon>BOP clade</taxon>
        <taxon>Oryzoideae</taxon>
        <taxon>Oryzeae</taxon>
        <taxon>Oryzinae</taxon>
        <taxon>Oryza</taxon>
    </lineage>
</organism>